<protein>
    <submittedName>
        <fullName evidence="2">Uncharacterized protein</fullName>
    </submittedName>
</protein>
<sequence length="228" mass="25874">MQSVETSLIGGIAVFAATHLALRTSYQWEVGFYPAVPTCLADDLAHDLERYLLPRHLEWPASWAKRHLHNDRLYDTVDCSADPFGFRDGVRNVFYLWRRHHPSSLNSVCTNRRTAWLCESFQNYFHYYNDYDTIRVAEENGRETVDEMIKVFDACQLRTVLNFVPAVTVILVVLTAAATASSLLVGTGVAVVMVILSLRTFVQYIVMYVNVKIHILAAMVAHDDQTSA</sequence>
<evidence type="ECO:0000313" key="2">
    <source>
        <dbReference type="EMBL" id="KAK3288610.1"/>
    </source>
</evidence>
<dbReference type="EMBL" id="LGRX02000428">
    <property type="protein sequence ID" value="KAK3288610.1"/>
    <property type="molecule type" value="Genomic_DNA"/>
</dbReference>
<keyword evidence="1" id="KW-0812">Transmembrane</keyword>
<keyword evidence="1" id="KW-0472">Membrane</keyword>
<keyword evidence="3" id="KW-1185">Reference proteome</keyword>
<proteinExistence type="predicted"/>
<gene>
    <name evidence="2" type="ORF">CYMTET_3922</name>
</gene>
<accession>A0AAE0H284</accession>
<dbReference type="AlphaFoldDB" id="A0AAE0H284"/>
<name>A0AAE0H284_9CHLO</name>
<keyword evidence="1" id="KW-1133">Transmembrane helix</keyword>
<comment type="caution">
    <text evidence="2">The sequence shown here is derived from an EMBL/GenBank/DDBJ whole genome shotgun (WGS) entry which is preliminary data.</text>
</comment>
<feature type="transmembrane region" description="Helical" evidence="1">
    <location>
        <begin position="160"/>
        <end position="178"/>
    </location>
</feature>
<feature type="transmembrane region" description="Helical" evidence="1">
    <location>
        <begin position="184"/>
        <end position="209"/>
    </location>
</feature>
<reference evidence="2 3" key="1">
    <citation type="journal article" date="2015" name="Genome Biol. Evol.">
        <title>Comparative Genomics of a Bacterivorous Green Alga Reveals Evolutionary Causalities and Consequences of Phago-Mixotrophic Mode of Nutrition.</title>
        <authorList>
            <person name="Burns J.A."/>
            <person name="Paasch A."/>
            <person name="Narechania A."/>
            <person name="Kim E."/>
        </authorList>
    </citation>
    <scope>NUCLEOTIDE SEQUENCE [LARGE SCALE GENOMIC DNA]</scope>
    <source>
        <strain evidence="2 3">PLY_AMNH</strain>
    </source>
</reference>
<organism evidence="2 3">
    <name type="scientific">Cymbomonas tetramitiformis</name>
    <dbReference type="NCBI Taxonomy" id="36881"/>
    <lineage>
        <taxon>Eukaryota</taxon>
        <taxon>Viridiplantae</taxon>
        <taxon>Chlorophyta</taxon>
        <taxon>Pyramimonadophyceae</taxon>
        <taxon>Pyramimonadales</taxon>
        <taxon>Pyramimonadaceae</taxon>
        <taxon>Cymbomonas</taxon>
    </lineage>
</organism>
<evidence type="ECO:0000313" key="3">
    <source>
        <dbReference type="Proteomes" id="UP001190700"/>
    </source>
</evidence>
<evidence type="ECO:0000256" key="1">
    <source>
        <dbReference type="SAM" id="Phobius"/>
    </source>
</evidence>
<dbReference type="Proteomes" id="UP001190700">
    <property type="component" value="Unassembled WGS sequence"/>
</dbReference>